<dbReference type="PANTHER" id="PTHR30386">
    <property type="entry name" value="MEMBRANE FUSION SUBUNIT OF EMRAB-TOLC MULTIDRUG EFFLUX PUMP"/>
    <property type="match status" value="1"/>
</dbReference>
<keyword evidence="2" id="KW-1133">Transmembrane helix</keyword>
<dbReference type="PANTHER" id="PTHR30386:SF28">
    <property type="entry name" value="EXPORTED PROTEIN"/>
    <property type="match status" value="1"/>
</dbReference>
<dbReference type="PRINTS" id="PR01490">
    <property type="entry name" value="RTXTOXIND"/>
</dbReference>
<dbReference type="Pfam" id="PF25917">
    <property type="entry name" value="BSH_RND"/>
    <property type="match status" value="1"/>
</dbReference>
<evidence type="ECO:0000256" key="1">
    <source>
        <dbReference type="SAM" id="Coils"/>
    </source>
</evidence>
<gene>
    <name evidence="5" type="ORF">K9B37_00430</name>
</gene>
<feature type="domain" description="AprE-like beta-barrel" evidence="4">
    <location>
        <begin position="298"/>
        <end position="391"/>
    </location>
</feature>
<feature type="transmembrane region" description="Helical" evidence="2">
    <location>
        <begin position="25"/>
        <end position="46"/>
    </location>
</feature>
<sequence length="412" mass="45048">MNQPLFRPAVSHAAERSAAMPASPVSWRVLGCFLTFAAILVIVFIATAGYARKETAAGALISTGGIVRVSARRDGIVTDLKIRDGDRVLANQPLFKVETQQGLEGGRTLGAAVLANLDAQVQLIKDQIVSDPARVANETVRLDATIASVRAQRDAITAQRQLQAQRVEAAEERRQTLGELYRKGNGTKVALQDQEAMLLGSRQNLADLDRQLAATDRDLQQVQLQREQLPVQQSERLSQLRLNLADKERERTEVEAAGSQIARAPIDGHITALQVTPGQMVDANRPVLTIVPETSDLRAELFVTPRAIGFVRPGQKVRLMVDAFPYQRFGTLSGTIETVSNAVLTPGNVFGSLALKEAAYRVVVALDQQDMNAFGKRVLLQPDMSLQADIILEERSLLAWLIEPLLSVRGRM</sequence>
<evidence type="ECO:0000259" key="4">
    <source>
        <dbReference type="Pfam" id="PF26002"/>
    </source>
</evidence>
<dbReference type="Gene3D" id="2.40.30.170">
    <property type="match status" value="1"/>
</dbReference>
<evidence type="ECO:0000259" key="3">
    <source>
        <dbReference type="Pfam" id="PF25917"/>
    </source>
</evidence>
<feature type="domain" description="Multidrug resistance protein MdtA-like barrel-sandwich hybrid" evidence="3">
    <location>
        <begin position="66"/>
        <end position="290"/>
    </location>
</feature>
<keyword evidence="2" id="KW-0812">Transmembrane</keyword>
<evidence type="ECO:0000313" key="5">
    <source>
        <dbReference type="EMBL" id="MBZ6074766.1"/>
    </source>
</evidence>
<feature type="coiled-coil region" evidence="1">
    <location>
        <begin position="155"/>
        <end position="257"/>
    </location>
</feature>
<dbReference type="SUPFAM" id="SSF111369">
    <property type="entry name" value="HlyD-like secretion proteins"/>
    <property type="match status" value="1"/>
</dbReference>
<keyword evidence="2" id="KW-0472">Membrane</keyword>
<protein>
    <submittedName>
        <fullName evidence="5">HlyD family efflux transporter periplasmic adaptor subunit</fullName>
    </submittedName>
</protein>
<dbReference type="Proteomes" id="UP000704176">
    <property type="component" value="Unassembled WGS sequence"/>
</dbReference>
<organism evidence="5 6">
    <name type="scientific">Microvirga puerhi</name>
    <dbReference type="NCBI Taxonomy" id="2876078"/>
    <lineage>
        <taxon>Bacteria</taxon>
        <taxon>Pseudomonadati</taxon>
        <taxon>Pseudomonadota</taxon>
        <taxon>Alphaproteobacteria</taxon>
        <taxon>Hyphomicrobiales</taxon>
        <taxon>Methylobacteriaceae</taxon>
        <taxon>Microvirga</taxon>
    </lineage>
</organism>
<comment type="caution">
    <text evidence="5">The sequence shown here is derived from an EMBL/GenBank/DDBJ whole genome shotgun (WGS) entry which is preliminary data.</text>
</comment>
<dbReference type="InterPro" id="IPR050739">
    <property type="entry name" value="MFP"/>
</dbReference>
<reference evidence="5 6" key="1">
    <citation type="submission" date="2021-09" db="EMBL/GenBank/DDBJ databases">
        <title>The complete genome sequence of a new microorganism.</title>
        <authorList>
            <person name="Zi Z."/>
        </authorList>
    </citation>
    <scope>NUCLEOTIDE SEQUENCE [LARGE SCALE GENOMIC DNA]</scope>
    <source>
        <strain evidence="5 6">WGZ8</strain>
    </source>
</reference>
<keyword evidence="6" id="KW-1185">Reference proteome</keyword>
<dbReference type="Gene3D" id="2.40.50.100">
    <property type="match status" value="1"/>
</dbReference>
<evidence type="ECO:0000256" key="2">
    <source>
        <dbReference type="SAM" id="Phobius"/>
    </source>
</evidence>
<dbReference type="EMBL" id="JAIRBM010000001">
    <property type="protein sequence ID" value="MBZ6074766.1"/>
    <property type="molecule type" value="Genomic_DNA"/>
</dbReference>
<dbReference type="RefSeq" id="WP_224310826.1">
    <property type="nucleotide sequence ID" value="NZ_JAIRBM010000001.1"/>
</dbReference>
<keyword evidence="1" id="KW-0175">Coiled coil</keyword>
<dbReference type="InterPro" id="IPR058625">
    <property type="entry name" value="MdtA-like_BSH"/>
</dbReference>
<evidence type="ECO:0000313" key="6">
    <source>
        <dbReference type="Proteomes" id="UP000704176"/>
    </source>
</evidence>
<dbReference type="Pfam" id="PF26002">
    <property type="entry name" value="Beta-barrel_AprE"/>
    <property type="match status" value="1"/>
</dbReference>
<name>A0ABS7VGY7_9HYPH</name>
<dbReference type="InterPro" id="IPR058982">
    <property type="entry name" value="Beta-barrel_AprE"/>
</dbReference>
<proteinExistence type="predicted"/>
<accession>A0ABS7VGY7</accession>